<sequence length="295" mass="31234">MSSTEDPKLPRNTARRHFLGVAAAAGARFASVAAIAMAVSSSPAHAMGRRWGRGGSGGSGHGNSGGGGNGNSGGGGNGGGGAHCFLRGTLILTDCGEKRVEDLRIGDRVALPDGDTRRIKWVGRQVFKKSGARWHDGVVPVRVSRHALDEHTPHSDLYLSPGHALFLNGVLIRVKDLVNGTTIAPVVPANDRSIEYYAVLLDTHEVILAEGAAAETFHPSDNSHENFSNFAEYERLYAGEERGPMTSYAPVAGEEGGWTHLKALLLLGASPLVPMRDPFEDACKKINARAKELSV</sequence>
<keyword evidence="2" id="KW-0472">Membrane</keyword>
<reference evidence="4" key="3">
    <citation type="submission" date="2016-10" db="EMBL/GenBank/DDBJ databases">
        <authorList>
            <person name="de Groot N.N."/>
        </authorList>
    </citation>
    <scope>NUCLEOTIDE SEQUENCE [LARGE SCALE GENOMIC DNA]</scope>
    <source>
        <strain evidence="4">CCBAU85039</strain>
    </source>
</reference>
<dbReference type="OrthoDB" id="6305173at2"/>
<accession>A0A1H8U1K7</accession>
<name>A0A1H8U1K7_9HYPH</name>
<evidence type="ECO:0000256" key="2">
    <source>
        <dbReference type="SAM" id="Phobius"/>
    </source>
</evidence>
<evidence type="ECO:0000313" key="7">
    <source>
        <dbReference type="Proteomes" id="UP000198939"/>
    </source>
</evidence>
<gene>
    <name evidence="4" type="ORF">RTCCBAU85039_5463</name>
    <name evidence="5" type="ORF">SAMN05216228_103152</name>
</gene>
<keyword evidence="2" id="KW-1133">Transmembrane helix</keyword>
<dbReference type="Proteomes" id="UP000183063">
    <property type="component" value="Unassembled WGS sequence"/>
</dbReference>
<reference evidence="6" key="2">
    <citation type="submission" date="2016-10" db="EMBL/GenBank/DDBJ databases">
        <authorList>
            <person name="Wibberg D."/>
        </authorList>
    </citation>
    <scope>NUCLEOTIDE SEQUENCE [LARGE SCALE GENOMIC DNA]</scope>
</reference>
<dbReference type="Gene3D" id="2.170.16.10">
    <property type="entry name" value="Hedgehog/Intein (Hint) domain"/>
    <property type="match status" value="1"/>
</dbReference>
<evidence type="ECO:0000313" key="5">
    <source>
        <dbReference type="EMBL" id="SEO96997.1"/>
    </source>
</evidence>
<dbReference type="STRING" id="501024.RTCCBAU85039_5463"/>
<protein>
    <submittedName>
        <fullName evidence="5">Hint domain-containing protein</fullName>
    </submittedName>
</protein>
<dbReference type="PROSITE" id="PS51318">
    <property type="entry name" value="TAT"/>
    <property type="match status" value="1"/>
</dbReference>
<feature type="transmembrane region" description="Helical" evidence="2">
    <location>
        <begin position="18"/>
        <end position="39"/>
    </location>
</feature>
<proteinExistence type="predicted"/>
<evidence type="ECO:0000313" key="6">
    <source>
        <dbReference type="Proteomes" id="UP000183063"/>
    </source>
</evidence>
<organism evidence="4 6">
    <name type="scientific">Rhizobium tibeticum</name>
    <dbReference type="NCBI Taxonomy" id="501024"/>
    <lineage>
        <taxon>Bacteria</taxon>
        <taxon>Pseudomonadati</taxon>
        <taxon>Pseudomonadota</taxon>
        <taxon>Alphaproteobacteria</taxon>
        <taxon>Hyphomicrobiales</taxon>
        <taxon>Rhizobiaceae</taxon>
        <taxon>Rhizobium/Agrobacterium group</taxon>
        <taxon>Rhizobium</taxon>
    </lineage>
</organism>
<dbReference type="InterPro" id="IPR028992">
    <property type="entry name" value="Hedgehog/Intein_dom"/>
</dbReference>
<dbReference type="InterPro" id="IPR006311">
    <property type="entry name" value="TAT_signal"/>
</dbReference>
<dbReference type="InterPro" id="IPR036844">
    <property type="entry name" value="Hint_dom_sf"/>
</dbReference>
<feature type="domain" description="Hedgehog/Intein (Hint)" evidence="3">
    <location>
        <begin position="84"/>
        <end position="220"/>
    </location>
</feature>
<keyword evidence="2" id="KW-0812">Transmembrane</keyword>
<feature type="compositionally biased region" description="Gly residues" evidence="1">
    <location>
        <begin position="53"/>
        <end position="74"/>
    </location>
</feature>
<evidence type="ECO:0000313" key="4">
    <source>
        <dbReference type="EMBL" id="SEI16594.1"/>
    </source>
</evidence>
<keyword evidence="7" id="KW-1185">Reference proteome</keyword>
<dbReference type="SUPFAM" id="SSF51294">
    <property type="entry name" value="Hedgehog/intein (Hint) domain"/>
    <property type="match status" value="1"/>
</dbReference>
<feature type="region of interest" description="Disordered" evidence="1">
    <location>
        <begin position="44"/>
        <end position="74"/>
    </location>
</feature>
<dbReference type="RefSeq" id="WP_072380236.1">
    <property type="nucleotide sequence ID" value="NZ_FNXB01000041.1"/>
</dbReference>
<dbReference type="AlphaFoldDB" id="A0A1H8U1K7"/>
<evidence type="ECO:0000256" key="1">
    <source>
        <dbReference type="SAM" id="MobiDB-lite"/>
    </source>
</evidence>
<dbReference type="EMBL" id="FNXB01000041">
    <property type="protein sequence ID" value="SEI16594.1"/>
    <property type="molecule type" value="Genomic_DNA"/>
</dbReference>
<dbReference type="Pfam" id="PF13403">
    <property type="entry name" value="Hint_2"/>
    <property type="match status" value="1"/>
</dbReference>
<dbReference type="Proteomes" id="UP000198939">
    <property type="component" value="Unassembled WGS sequence"/>
</dbReference>
<reference evidence="5 7" key="1">
    <citation type="submission" date="2016-10" db="EMBL/GenBank/DDBJ databases">
        <authorList>
            <person name="Varghese N."/>
            <person name="Submissions S."/>
        </authorList>
    </citation>
    <scope>NUCLEOTIDE SEQUENCE [LARGE SCALE GENOMIC DNA]</scope>
    <source>
        <strain evidence="5 7">CGMCC 1.7071</strain>
    </source>
</reference>
<dbReference type="EMBL" id="FOCV01000031">
    <property type="protein sequence ID" value="SEO96997.1"/>
    <property type="molecule type" value="Genomic_DNA"/>
</dbReference>
<evidence type="ECO:0000259" key="3">
    <source>
        <dbReference type="Pfam" id="PF13403"/>
    </source>
</evidence>